<sequence>MDLGLKGRKAILAGATKGIGRAVAEVLAAEGCAIELCARDRQGVEEAVGQLRSRGATARGESVDMGDAQAYRDWVGRACERLGGCDIFVCFASAGGGAPSEERWQAAFELDLLATYRGIDTALPALERSGSGAIVVISTTVAIEPAFGPQPYAALKAAVTNYAGALAQALAPKGIRVNTVSPGPVFIEGGAWDKIKSSRPDFYERTVAQVPLGRLGSAEEIAQAIAFLASPVSAFTTGTNLVIDGGMTKRVQH</sequence>
<comment type="similarity">
    <text evidence="1">Belongs to the short-chain dehydrogenases/reductases (SDR) family.</text>
</comment>
<dbReference type="Proteomes" id="UP000652074">
    <property type="component" value="Unassembled WGS sequence"/>
</dbReference>
<organism evidence="3 4">
    <name type="scientific">Aromatoleum petrolei</name>
    <dbReference type="NCBI Taxonomy" id="76116"/>
    <lineage>
        <taxon>Bacteria</taxon>
        <taxon>Pseudomonadati</taxon>
        <taxon>Pseudomonadota</taxon>
        <taxon>Betaproteobacteria</taxon>
        <taxon>Rhodocyclales</taxon>
        <taxon>Rhodocyclaceae</taxon>
        <taxon>Aromatoleum</taxon>
    </lineage>
</organism>
<name>A0ABX1MR93_9RHOO</name>
<proteinExistence type="inferred from homology"/>
<dbReference type="PANTHER" id="PTHR43943:SF17">
    <property type="entry name" value="3-PHENYLPROPIONATE-DIHYDRODIOL_CINNAMIC ACID-DIHYDRODIOL DEHYDROGENASE"/>
    <property type="match status" value="1"/>
</dbReference>
<evidence type="ECO:0000313" key="4">
    <source>
        <dbReference type="Proteomes" id="UP000652074"/>
    </source>
</evidence>
<evidence type="ECO:0000313" key="3">
    <source>
        <dbReference type="EMBL" id="NMF89710.1"/>
    </source>
</evidence>
<accession>A0ABX1MR93</accession>
<comment type="caution">
    <text evidence="3">The sequence shown here is derived from an EMBL/GenBank/DDBJ whole genome shotgun (WGS) entry which is preliminary data.</text>
</comment>
<dbReference type="PRINTS" id="PR00081">
    <property type="entry name" value="GDHRDH"/>
</dbReference>
<reference evidence="3 4" key="1">
    <citation type="submission" date="2019-12" db="EMBL/GenBank/DDBJ databases">
        <title>Comparative genomics gives insights into the taxonomy of the Azoarcus-Aromatoleum group and reveals separate origins of nif in the plant-associated Azoarcus and non-plant-associated Aromatoleum sub-groups.</title>
        <authorList>
            <person name="Lafos M."/>
            <person name="Maluk M."/>
            <person name="Batista M."/>
            <person name="Junghare M."/>
            <person name="Carmona M."/>
            <person name="Faoro H."/>
            <person name="Cruz L.M."/>
            <person name="Battistoni F."/>
            <person name="De Souza E."/>
            <person name="Pedrosa F."/>
            <person name="Chen W.-M."/>
            <person name="Poole P.S."/>
            <person name="Dixon R.A."/>
            <person name="James E.K."/>
        </authorList>
    </citation>
    <scope>NUCLEOTIDE SEQUENCE [LARGE SCALE GENOMIC DNA]</scope>
    <source>
        <strain evidence="3 4">ToN1</strain>
    </source>
</reference>
<protein>
    <submittedName>
        <fullName evidence="3">SDR family oxidoreductase</fullName>
    </submittedName>
</protein>
<evidence type="ECO:0000256" key="2">
    <source>
        <dbReference type="ARBA" id="ARBA00023002"/>
    </source>
</evidence>
<dbReference type="PANTHER" id="PTHR43943">
    <property type="entry name" value="DEHYDROGENASE/REDUCTASE (SDR FAMILY) MEMBER 4"/>
    <property type="match status" value="1"/>
</dbReference>
<dbReference type="EMBL" id="WTVR01000028">
    <property type="protein sequence ID" value="NMF89710.1"/>
    <property type="molecule type" value="Genomic_DNA"/>
</dbReference>
<dbReference type="Pfam" id="PF13561">
    <property type="entry name" value="adh_short_C2"/>
    <property type="match status" value="1"/>
</dbReference>
<evidence type="ECO:0000256" key="1">
    <source>
        <dbReference type="ARBA" id="ARBA00006484"/>
    </source>
</evidence>
<dbReference type="SUPFAM" id="SSF51735">
    <property type="entry name" value="NAD(P)-binding Rossmann-fold domains"/>
    <property type="match status" value="1"/>
</dbReference>
<dbReference type="RefSeq" id="WP_169207075.1">
    <property type="nucleotide sequence ID" value="NZ_CP059560.1"/>
</dbReference>
<dbReference type="Gene3D" id="3.40.50.720">
    <property type="entry name" value="NAD(P)-binding Rossmann-like Domain"/>
    <property type="match status" value="1"/>
</dbReference>
<dbReference type="InterPro" id="IPR036291">
    <property type="entry name" value="NAD(P)-bd_dom_sf"/>
</dbReference>
<dbReference type="InterPro" id="IPR002347">
    <property type="entry name" value="SDR_fam"/>
</dbReference>
<keyword evidence="2" id="KW-0560">Oxidoreductase</keyword>
<gene>
    <name evidence="3" type="ORF">GPA26_14650</name>
</gene>
<keyword evidence="4" id="KW-1185">Reference proteome</keyword>